<feature type="domain" description="HTH araC/xylS-type" evidence="1">
    <location>
        <begin position="222"/>
        <end position="320"/>
    </location>
</feature>
<dbReference type="EMBL" id="WRXO01000003">
    <property type="protein sequence ID" value="MVT41451.1"/>
    <property type="molecule type" value="Genomic_DNA"/>
</dbReference>
<evidence type="ECO:0000313" key="3">
    <source>
        <dbReference type="Proteomes" id="UP000468388"/>
    </source>
</evidence>
<dbReference type="SMART" id="SM00342">
    <property type="entry name" value="HTH_ARAC"/>
    <property type="match status" value="1"/>
</dbReference>
<dbReference type="InterPro" id="IPR053142">
    <property type="entry name" value="PchR_regulatory_protein"/>
</dbReference>
<sequence>MHHLPIESDSYFNTYALIPEKFRKFLIPSARYHFKSDGVNFSLDMNISLDGFSVWIHYLWLTNNISLYPFNTKDTYALHFWLSRSIPAELRDQGLVNVKDCILFFLKAMEHAAWPASGTSLSMHINIDPANLTYLANKYPQLSLLKELPEYSISTPVNPIPFSISAVNIRLLKRILHCRYIGTASEYYLLRNCVSLFGNYFKELSFSDTRIVVGPQERRKLYRILQYAGSHPEKIHSYENLAVMFQLDLITMRLGFEQEFHMSLYDFILQEQMNRAFDWLINHHYSVEKVARELKYPATFLFNADFELFFGCNPLVLQMGQ</sequence>
<gene>
    <name evidence="2" type="ORF">GO495_12715</name>
</gene>
<reference evidence="2 3" key="1">
    <citation type="submission" date="2019-12" db="EMBL/GenBank/DDBJ databases">
        <title>The draft genomic sequence of strain Chitinophaga oryziterrae JCM 16595.</title>
        <authorList>
            <person name="Zhang X."/>
        </authorList>
    </citation>
    <scope>NUCLEOTIDE SEQUENCE [LARGE SCALE GENOMIC DNA]</scope>
    <source>
        <strain evidence="2 3">JCM 16595</strain>
    </source>
</reference>
<accession>A0A6N8JA55</accession>
<protein>
    <recommendedName>
        <fullName evidence="1">HTH araC/xylS-type domain-containing protein</fullName>
    </recommendedName>
</protein>
<comment type="caution">
    <text evidence="2">The sequence shown here is derived from an EMBL/GenBank/DDBJ whole genome shotgun (WGS) entry which is preliminary data.</text>
</comment>
<dbReference type="Gene3D" id="1.10.10.60">
    <property type="entry name" value="Homeodomain-like"/>
    <property type="match status" value="1"/>
</dbReference>
<evidence type="ECO:0000313" key="2">
    <source>
        <dbReference type="EMBL" id="MVT41451.1"/>
    </source>
</evidence>
<keyword evidence="3" id="KW-1185">Reference proteome</keyword>
<dbReference type="GO" id="GO:0003700">
    <property type="term" value="F:DNA-binding transcription factor activity"/>
    <property type="evidence" value="ECO:0007669"/>
    <property type="project" value="InterPro"/>
</dbReference>
<dbReference type="PANTHER" id="PTHR47893">
    <property type="entry name" value="REGULATORY PROTEIN PCHR"/>
    <property type="match status" value="1"/>
</dbReference>
<dbReference type="InterPro" id="IPR018060">
    <property type="entry name" value="HTH_AraC"/>
</dbReference>
<dbReference type="PROSITE" id="PS01124">
    <property type="entry name" value="HTH_ARAC_FAMILY_2"/>
    <property type="match status" value="1"/>
</dbReference>
<name>A0A6N8JA55_9BACT</name>
<dbReference type="PANTHER" id="PTHR47893:SF1">
    <property type="entry name" value="REGULATORY PROTEIN PCHR"/>
    <property type="match status" value="1"/>
</dbReference>
<dbReference type="AlphaFoldDB" id="A0A6N8JA55"/>
<dbReference type="RefSeq" id="WP_157300080.1">
    <property type="nucleotide sequence ID" value="NZ_BAAAZB010000025.1"/>
</dbReference>
<dbReference type="GO" id="GO:0043565">
    <property type="term" value="F:sequence-specific DNA binding"/>
    <property type="evidence" value="ECO:0007669"/>
    <property type="project" value="InterPro"/>
</dbReference>
<organism evidence="2 3">
    <name type="scientific">Chitinophaga oryziterrae</name>
    <dbReference type="NCBI Taxonomy" id="1031224"/>
    <lineage>
        <taxon>Bacteria</taxon>
        <taxon>Pseudomonadati</taxon>
        <taxon>Bacteroidota</taxon>
        <taxon>Chitinophagia</taxon>
        <taxon>Chitinophagales</taxon>
        <taxon>Chitinophagaceae</taxon>
        <taxon>Chitinophaga</taxon>
    </lineage>
</organism>
<proteinExistence type="predicted"/>
<dbReference type="Proteomes" id="UP000468388">
    <property type="component" value="Unassembled WGS sequence"/>
</dbReference>
<dbReference type="OrthoDB" id="636811at2"/>
<evidence type="ECO:0000259" key="1">
    <source>
        <dbReference type="PROSITE" id="PS01124"/>
    </source>
</evidence>